<protein>
    <recommendedName>
        <fullName evidence="3">Tocopherol cyclase</fullName>
    </recommendedName>
</protein>
<sequence>MSIHSTLNPGIYHGFKRKPPFFEGWYYKLVSADERHKVAVIPGVILGRDEHAFVQVLDSAQDTAGYLKFPAADFRADDQRFAIEIGENRFDDRHLHLALDHPHWQLTGDVHLGPLDPWPVTWSSPGIMGWYAWVPRMECYHGVLSFSHSLQGTLTLNGKVMDFSGGRGYIEKDWGQSFPAAWIWCQSNHFANPSACLTASVAVIPWVGRAFRGFIVGLMLDGQLHRFATYSGARIESLAIFDEHVDWVLRNRQSRLILKACRVQGGLLRGPTRLDMGQRVLETLNATVHVRLETLQGQVLFDEVGAHTGLEVMGDLPRLLRG</sequence>
<dbReference type="SUPFAM" id="SSF159245">
    <property type="entry name" value="AttH-like"/>
    <property type="match status" value="1"/>
</dbReference>
<accession>A0A0P6X3G0</accession>
<organism evidence="1 2">
    <name type="scientific">Levilinea saccharolytica</name>
    <dbReference type="NCBI Taxonomy" id="229921"/>
    <lineage>
        <taxon>Bacteria</taxon>
        <taxon>Bacillati</taxon>
        <taxon>Chloroflexota</taxon>
        <taxon>Anaerolineae</taxon>
        <taxon>Anaerolineales</taxon>
        <taxon>Anaerolineaceae</taxon>
        <taxon>Levilinea</taxon>
    </lineage>
</organism>
<dbReference type="PANTHER" id="PTHR35309">
    <property type="match status" value="1"/>
</dbReference>
<dbReference type="PANTHER" id="PTHR35309:SF4">
    <property type="entry name" value="TOCOPHEROL CYCLASE"/>
    <property type="match status" value="1"/>
</dbReference>
<keyword evidence="2" id="KW-1185">Reference proteome</keyword>
<dbReference type="RefSeq" id="WP_062419155.1">
    <property type="nucleotide sequence ID" value="NZ_DF967974.1"/>
</dbReference>
<dbReference type="PATRIC" id="fig|229921.5.peg.2709"/>
<dbReference type="GO" id="GO:0009976">
    <property type="term" value="F:tocopherol cyclase activity"/>
    <property type="evidence" value="ECO:0007669"/>
    <property type="project" value="InterPro"/>
</dbReference>
<dbReference type="Proteomes" id="UP000050501">
    <property type="component" value="Unassembled WGS sequence"/>
</dbReference>
<dbReference type="STRING" id="229921.ADN01_16345"/>
<gene>
    <name evidence="1" type="ORF">ADN01_16345</name>
</gene>
<evidence type="ECO:0000313" key="2">
    <source>
        <dbReference type="Proteomes" id="UP000050501"/>
    </source>
</evidence>
<dbReference type="InterPro" id="IPR025893">
    <property type="entry name" value="Tocopherol_cyclase"/>
</dbReference>
<proteinExistence type="predicted"/>
<reference evidence="1 2" key="1">
    <citation type="submission" date="2015-07" db="EMBL/GenBank/DDBJ databases">
        <title>Genome sequence of Levilinea saccharolytica DSM 16555.</title>
        <authorList>
            <person name="Hemp J."/>
            <person name="Ward L.M."/>
            <person name="Pace L.A."/>
            <person name="Fischer W.W."/>
        </authorList>
    </citation>
    <scope>NUCLEOTIDE SEQUENCE [LARGE SCALE GENOMIC DNA]</scope>
    <source>
        <strain evidence="1 2">KIBI-1</strain>
    </source>
</reference>
<evidence type="ECO:0000313" key="1">
    <source>
        <dbReference type="EMBL" id="KPL77457.1"/>
    </source>
</evidence>
<name>A0A0P6X3G0_9CHLR</name>
<dbReference type="Pfam" id="PF14249">
    <property type="entry name" value="Tocopherol_cycl"/>
    <property type="match status" value="1"/>
</dbReference>
<evidence type="ECO:0008006" key="3">
    <source>
        <dbReference type="Google" id="ProtNLM"/>
    </source>
</evidence>
<dbReference type="AlphaFoldDB" id="A0A0P6X3G0"/>
<comment type="caution">
    <text evidence="1">The sequence shown here is derived from an EMBL/GenBank/DDBJ whole genome shotgun (WGS) entry which is preliminary data.</text>
</comment>
<dbReference type="EMBL" id="LGCM01000060">
    <property type="protein sequence ID" value="KPL77457.1"/>
    <property type="molecule type" value="Genomic_DNA"/>
</dbReference>